<name>A0AAD5U029_9FUNG</name>
<organism evidence="2 3">
    <name type="scientific">Clydaea vesicula</name>
    <dbReference type="NCBI Taxonomy" id="447962"/>
    <lineage>
        <taxon>Eukaryota</taxon>
        <taxon>Fungi</taxon>
        <taxon>Fungi incertae sedis</taxon>
        <taxon>Chytridiomycota</taxon>
        <taxon>Chytridiomycota incertae sedis</taxon>
        <taxon>Chytridiomycetes</taxon>
        <taxon>Lobulomycetales</taxon>
        <taxon>Lobulomycetaceae</taxon>
        <taxon>Clydaea</taxon>
    </lineage>
</organism>
<proteinExistence type="predicted"/>
<gene>
    <name evidence="2" type="ORF">HK099_006605</name>
</gene>
<dbReference type="AlphaFoldDB" id="A0AAD5U029"/>
<accession>A0AAD5U029</accession>
<protein>
    <submittedName>
        <fullName evidence="2">Uncharacterized protein</fullName>
    </submittedName>
</protein>
<comment type="caution">
    <text evidence="2">The sequence shown here is derived from an EMBL/GenBank/DDBJ whole genome shotgun (WGS) entry which is preliminary data.</text>
</comment>
<evidence type="ECO:0000313" key="3">
    <source>
        <dbReference type="Proteomes" id="UP001211065"/>
    </source>
</evidence>
<keyword evidence="3" id="KW-1185">Reference proteome</keyword>
<reference evidence="2" key="1">
    <citation type="submission" date="2020-05" db="EMBL/GenBank/DDBJ databases">
        <title>Phylogenomic resolution of chytrid fungi.</title>
        <authorList>
            <person name="Stajich J.E."/>
            <person name="Amses K."/>
            <person name="Simmons R."/>
            <person name="Seto K."/>
            <person name="Myers J."/>
            <person name="Bonds A."/>
            <person name="Quandt C.A."/>
            <person name="Barry K."/>
            <person name="Liu P."/>
            <person name="Grigoriev I."/>
            <person name="Longcore J.E."/>
            <person name="James T.Y."/>
        </authorList>
    </citation>
    <scope>NUCLEOTIDE SEQUENCE</scope>
    <source>
        <strain evidence="2">JEL0476</strain>
    </source>
</reference>
<dbReference type="Proteomes" id="UP001211065">
    <property type="component" value="Unassembled WGS sequence"/>
</dbReference>
<evidence type="ECO:0000256" key="1">
    <source>
        <dbReference type="SAM" id="MobiDB-lite"/>
    </source>
</evidence>
<feature type="compositionally biased region" description="Polar residues" evidence="1">
    <location>
        <begin position="339"/>
        <end position="350"/>
    </location>
</feature>
<evidence type="ECO:0000313" key="2">
    <source>
        <dbReference type="EMBL" id="KAJ3214925.1"/>
    </source>
</evidence>
<feature type="region of interest" description="Disordered" evidence="1">
    <location>
        <begin position="1"/>
        <end position="20"/>
    </location>
</feature>
<sequence>MGNVFTKNKKKKKVNQKTSDIPQNKLQVENKYTFNDVIATRPVSNLYTYAPKRFSSAQTNLVSISNDTHRKELSKHEKHPLNIDTRVNVIAQYQLQNNDLVESPSTCGSENFPFHADFTACNNLPPPLSIWNGDQLDLNISTDGARYQINQVKAFSLPVSSLDVYQRFDVKNTGHINSDDNRKSLQMNAVMEYNSNSYFPINNQLQNSMDSTISKNCLEKKEDKSSVAIRNNLNRSHSFKKAELLKFLKKNHNSNSINYEEEINKRMSSSQCFYESISEKEMPKMQNESVEKKNDTIIKTEIKKFVPVQSKQYSVPQSHIRPQVQCNPDYRLSHPLPQSRPNPSSANYSHRFSQPAISLQAVKTALALNNMHHRLSHSTPGRSRPVNPHHDSLKNNRLSHTHFQNLQQLEPNSFYNPKKSMELDLRQIYFEEDDKEKSVKKLRVTNAVDKELEEEDDDDDAKGRNFSTVVVDDLKTHLQPNQNFSESEAKDCYSKKKTLEEKNLVGDIVIQRIDSADKVEDQSNITLIEESLIDQNVNNEIEKQASRDVAVYDAPINDVSPDRTSNTFLQNFLDEKGNSRNKSKFKVKYEDRWSVLYGNEKVKVQKSFENLEKNKDLNLNNNESIFIGPRGSSLVEMQKKLDRNYNFSTENNIIISQRFNSLLNPDARYSSLMNPEPCILNSVQEVDDDIKSSTTESLEKYKHFLSLKKTRTKYSNYSLNSNGETETSSQLILKIYGGNRDETLKRIQTLKSNTLNSNTELETDLNATRLEFLEKEKKTSNILNFETFKKELEIFNME</sequence>
<feature type="region of interest" description="Disordered" evidence="1">
    <location>
        <begin position="327"/>
        <end position="350"/>
    </location>
</feature>
<dbReference type="EMBL" id="JADGJW010000581">
    <property type="protein sequence ID" value="KAJ3214925.1"/>
    <property type="molecule type" value="Genomic_DNA"/>
</dbReference>